<reference evidence="7" key="2">
    <citation type="submission" date="2013-06" db="EMBL/GenBank/DDBJ databases">
        <title>Draft genome sequence of Clostridium hylemonae (DSM 15053).</title>
        <authorList>
            <person name="Sudarsanam P."/>
            <person name="Ley R."/>
            <person name="Guruge J."/>
            <person name="Turnbaugh P.J."/>
            <person name="Mahowald M."/>
            <person name="Liep D."/>
            <person name="Gordon J."/>
        </authorList>
    </citation>
    <scope>NUCLEOTIDE SEQUENCE</scope>
    <source>
        <strain evidence="7">DSM 15053</strain>
    </source>
</reference>
<evidence type="ECO:0000259" key="6">
    <source>
        <dbReference type="Pfam" id="PF07687"/>
    </source>
</evidence>
<dbReference type="RefSeq" id="WP_006441704.1">
    <property type="nucleotide sequence ID" value="NZ_CP036524.1"/>
</dbReference>
<sequence length="382" mass="41539">MIQDSITKYIDSSRSDMILLLEKLVNTDSGSYTTAGVEKVAGFISEILIPLKFDVQMLPGGKYAPHLLACRKGNGTKKIMFLGHMDTVFDEGTARKRPFCIKGDRAYGPGVCDMQAGIVCLLYALKALEEAGFTDYGELKILFNSDEERGSETSEKYIIEECKKSDMVLVMEPGMPDDHVVIERQGGGIFNLDIEGKPAHAGACPLDGIHAIDEAAHKILAFHGLTDLSLGRSVSVGVINGGTRSNIIPEHVFMEIDLRARSHQDGLELMEKMQKIADTSYVPGTKSTLKKVMYRPPIEKTPGNAALYRTLTAAARKLGITVSETYCGGGSDGNYTSAERIPTIDSLGPVGSLEHTDGEYMLIETLFSRCKLTALFIAELSA</sequence>
<dbReference type="OrthoDB" id="9773892at2"/>
<keyword evidence="2" id="KW-0479">Metal-binding</keyword>
<dbReference type="InterPro" id="IPR017150">
    <property type="entry name" value="Pept_M20_glutamate_carboxypep"/>
</dbReference>
<name>C0BX36_9FIRM</name>
<evidence type="ECO:0000256" key="4">
    <source>
        <dbReference type="ARBA" id="ARBA00022833"/>
    </source>
</evidence>
<dbReference type="GO" id="GO:0016787">
    <property type="term" value="F:hydrolase activity"/>
    <property type="evidence" value="ECO:0007669"/>
    <property type="project" value="UniProtKB-KW"/>
</dbReference>
<evidence type="ECO:0000256" key="5">
    <source>
        <dbReference type="PIRSR" id="PIRSR037238-1"/>
    </source>
</evidence>
<dbReference type="InterPro" id="IPR011650">
    <property type="entry name" value="Peptidase_M20_dimer"/>
</dbReference>
<keyword evidence="4" id="KW-0862">Zinc</keyword>
<feature type="active site" description="Proton acceptor" evidence="5">
    <location>
        <position position="147"/>
    </location>
</feature>
<dbReference type="Gene3D" id="3.40.630.10">
    <property type="entry name" value="Zn peptidases"/>
    <property type="match status" value="1"/>
</dbReference>
<evidence type="ECO:0000256" key="1">
    <source>
        <dbReference type="ARBA" id="ARBA00001947"/>
    </source>
</evidence>
<feature type="active site" evidence="5">
    <location>
        <position position="86"/>
    </location>
</feature>
<dbReference type="Proteomes" id="UP000004893">
    <property type="component" value="Unassembled WGS sequence"/>
</dbReference>
<evidence type="ECO:0000256" key="3">
    <source>
        <dbReference type="ARBA" id="ARBA00022801"/>
    </source>
</evidence>
<dbReference type="EMBL" id="ABYI02000007">
    <property type="protein sequence ID" value="EEG75634.1"/>
    <property type="molecule type" value="Genomic_DNA"/>
</dbReference>
<dbReference type="HOGENOM" id="CLU_021802_7_0_9"/>
<dbReference type="CDD" id="cd03885">
    <property type="entry name" value="M20_CPDG2"/>
    <property type="match status" value="1"/>
</dbReference>
<evidence type="ECO:0000313" key="7">
    <source>
        <dbReference type="EMBL" id="EEG75634.1"/>
    </source>
</evidence>
<dbReference type="PANTHER" id="PTHR43808">
    <property type="entry name" value="ACETYLORNITHINE DEACETYLASE"/>
    <property type="match status" value="1"/>
</dbReference>
<keyword evidence="8" id="KW-1185">Reference proteome</keyword>
<dbReference type="PROSITE" id="PS00758">
    <property type="entry name" value="ARGE_DAPE_CPG2_1"/>
    <property type="match status" value="1"/>
</dbReference>
<dbReference type="SUPFAM" id="SSF53187">
    <property type="entry name" value="Zn-dependent exopeptidases"/>
    <property type="match status" value="1"/>
</dbReference>
<dbReference type="PANTHER" id="PTHR43808:SF9">
    <property type="entry name" value="BLL0789 PROTEIN"/>
    <property type="match status" value="1"/>
</dbReference>
<feature type="domain" description="Peptidase M20 dimerisation" evidence="6">
    <location>
        <begin position="183"/>
        <end position="284"/>
    </location>
</feature>
<accession>C0BX36</accession>
<keyword evidence="3" id="KW-0378">Hydrolase</keyword>
<evidence type="ECO:0000256" key="2">
    <source>
        <dbReference type="ARBA" id="ARBA00022723"/>
    </source>
</evidence>
<reference evidence="7" key="1">
    <citation type="submission" date="2009-02" db="EMBL/GenBank/DDBJ databases">
        <authorList>
            <person name="Fulton L."/>
            <person name="Clifton S."/>
            <person name="Fulton B."/>
            <person name="Xu J."/>
            <person name="Minx P."/>
            <person name="Pepin K.H."/>
            <person name="Johnson M."/>
            <person name="Bhonagiri V."/>
            <person name="Nash W.E."/>
            <person name="Mardis E.R."/>
            <person name="Wilson R.K."/>
        </authorList>
    </citation>
    <scope>NUCLEOTIDE SEQUENCE [LARGE SCALE GENOMIC DNA]</scope>
    <source>
        <strain evidence="7">DSM 15053</strain>
    </source>
</reference>
<proteinExistence type="predicted"/>
<dbReference type="GO" id="GO:0046872">
    <property type="term" value="F:metal ion binding"/>
    <property type="evidence" value="ECO:0007669"/>
    <property type="project" value="UniProtKB-KW"/>
</dbReference>
<dbReference type="STRING" id="553973.CLOHYLEM_04370"/>
<organism evidence="7 8">
    <name type="scientific">[Clostridium] hylemonae DSM 15053</name>
    <dbReference type="NCBI Taxonomy" id="553973"/>
    <lineage>
        <taxon>Bacteria</taxon>
        <taxon>Bacillati</taxon>
        <taxon>Bacillota</taxon>
        <taxon>Clostridia</taxon>
        <taxon>Lachnospirales</taxon>
        <taxon>Lachnospiraceae</taxon>
    </lineage>
</organism>
<protein>
    <submittedName>
        <fullName evidence="7">Peptidase dimerization domain protein</fullName>
    </submittedName>
</protein>
<dbReference type="Gene3D" id="3.30.70.360">
    <property type="match status" value="1"/>
</dbReference>
<comment type="cofactor">
    <cofactor evidence="1">
        <name>Zn(2+)</name>
        <dbReference type="ChEBI" id="CHEBI:29105"/>
    </cofactor>
</comment>
<evidence type="ECO:0000313" key="8">
    <source>
        <dbReference type="Proteomes" id="UP000004893"/>
    </source>
</evidence>
<dbReference type="Pfam" id="PF07687">
    <property type="entry name" value="M20_dimer"/>
    <property type="match status" value="1"/>
</dbReference>
<dbReference type="InterPro" id="IPR036264">
    <property type="entry name" value="Bact_exopeptidase_dim_dom"/>
</dbReference>
<dbReference type="Pfam" id="PF01546">
    <property type="entry name" value="Peptidase_M20"/>
    <property type="match status" value="1"/>
</dbReference>
<dbReference type="InterPro" id="IPR050072">
    <property type="entry name" value="Peptidase_M20A"/>
</dbReference>
<dbReference type="PIRSF" id="PIRSF037238">
    <property type="entry name" value="Carboxypeptidase_G2"/>
    <property type="match status" value="1"/>
</dbReference>
<dbReference type="InterPro" id="IPR001261">
    <property type="entry name" value="ArgE/DapE_CS"/>
</dbReference>
<dbReference type="AlphaFoldDB" id="C0BX36"/>
<gene>
    <name evidence="7" type="ORF">CLOHYLEM_04370</name>
</gene>
<comment type="caution">
    <text evidence="7">The sequence shown here is derived from an EMBL/GenBank/DDBJ whole genome shotgun (WGS) entry which is preliminary data.</text>
</comment>
<dbReference type="SUPFAM" id="SSF55031">
    <property type="entry name" value="Bacterial exopeptidase dimerisation domain"/>
    <property type="match status" value="1"/>
</dbReference>
<dbReference type="InterPro" id="IPR002933">
    <property type="entry name" value="Peptidase_M20"/>
</dbReference>
<dbReference type="eggNOG" id="COG0624">
    <property type="taxonomic scope" value="Bacteria"/>
</dbReference>